<dbReference type="Proteomes" id="UP000646749">
    <property type="component" value="Unassembled WGS sequence"/>
</dbReference>
<feature type="signal peptide" evidence="1">
    <location>
        <begin position="1"/>
        <end position="29"/>
    </location>
</feature>
<evidence type="ECO:0000256" key="1">
    <source>
        <dbReference type="SAM" id="SignalP"/>
    </source>
</evidence>
<feature type="chain" id="PRO_5047363114" evidence="1">
    <location>
        <begin position="30"/>
        <end position="261"/>
    </location>
</feature>
<reference evidence="2 3" key="1">
    <citation type="submission" date="2021-01" db="EMBL/GenBank/DDBJ databases">
        <title>Whole genome shotgun sequence of Plantactinospora endophytica NBRC 110450.</title>
        <authorList>
            <person name="Komaki H."/>
            <person name="Tamura T."/>
        </authorList>
    </citation>
    <scope>NUCLEOTIDE SEQUENCE [LARGE SCALE GENOMIC DNA]</scope>
    <source>
        <strain evidence="2 3">NBRC 110450</strain>
    </source>
</reference>
<sequence>MKVPPLRALAAAVLAVTLVLSGPAAPAHAARTQANPNGPNTSLLEMLDFALDVLSQAGDGDVSPEDLAVLTQRVIDALNQAESAVIAHLDAIAVADLRSNATHAVVEFEDINNLSEDVLWDWAQKVSGDALRATEYLDVVSAGKAVDDVGYAVVTMFPIALVARARAGLGTTNLRNQFRAAAQKIADKLAPTCRDHYPEPNSIPLIRAYTCTVYGPHTVTQLEQNWLGHWQLGPIDEAAVHAASYANTSRAVAVEWLRQLP</sequence>
<comment type="caution">
    <text evidence="2">The sequence shown here is derived from an EMBL/GenBank/DDBJ whole genome shotgun (WGS) entry which is preliminary data.</text>
</comment>
<dbReference type="RefSeq" id="WP_203864085.1">
    <property type="nucleotide sequence ID" value="NZ_BONW01000001.1"/>
</dbReference>
<evidence type="ECO:0000313" key="2">
    <source>
        <dbReference type="EMBL" id="GIG85419.1"/>
    </source>
</evidence>
<gene>
    <name evidence="2" type="ORF">Pen02_03550</name>
</gene>
<dbReference type="EMBL" id="BONW01000001">
    <property type="protein sequence ID" value="GIG85419.1"/>
    <property type="molecule type" value="Genomic_DNA"/>
</dbReference>
<keyword evidence="3" id="KW-1185">Reference proteome</keyword>
<accession>A0ABQ4DSJ2</accession>
<proteinExistence type="predicted"/>
<keyword evidence="1" id="KW-0732">Signal</keyword>
<protein>
    <submittedName>
        <fullName evidence="2">Uncharacterized protein</fullName>
    </submittedName>
</protein>
<organism evidence="2 3">
    <name type="scientific">Plantactinospora endophytica</name>
    <dbReference type="NCBI Taxonomy" id="673535"/>
    <lineage>
        <taxon>Bacteria</taxon>
        <taxon>Bacillati</taxon>
        <taxon>Actinomycetota</taxon>
        <taxon>Actinomycetes</taxon>
        <taxon>Micromonosporales</taxon>
        <taxon>Micromonosporaceae</taxon>
        <taxon>Plantactinospora</taxon>
    </lineage>
</organism>
<name>A0ABQ4DSJ2_9ACTN</name>
<evidence type="ECO:0000313" key="3">
    <source>
        <dbReference type="Proteomes" id="UP000646749"/>
    </source>
</evidence>